<name>A0A8H5CUW2_9AGAR</name>
<dbReference type="AlphaFoldDB" id="A0A8H5CUW2"/>
<reference evidence="2 3" key="1">
    <citation type="journal article" date="2020" name="ISME J.">
        <title>Uncovering the hidden diversity of litter-decomposition mechanisms in mushroom-forming fungi.</title>
        <authorList>
            <person name="Floudas D."/>
            <person name="Bentzer J."/>
            <person name="Ahren D."/>
            <person name="Johansson T."/>
            <person name="Persson P."/>
            <person name="Tunlid A."/>
        </authorList>
    </citation>
    <scope>NUCLEOTIDE SEQUENCE [LARGE SCALE GENOMIC DNA]</scope>
    <source>
        <strain evidence="2 3">CBS 291.85</strain>
    </source>
</reference>
<feature type="domain" description="Ribosomal RNA methyltransferase FtsJ" evidence="1">
    <location>
        <begin position="72"/>
        <end position="259"/>
    </location>
</feature>
<evidence type="ECO:0000259" key="1">
    <source>
        <dbReference type="Pfam" id="PF01728"/>
    </source>
</evidence>
<dbReference type="Proteomes" id="UP000559256">
    <property type="component" value="Unassembled WGS sequence"/>
</dbReference>
<accession>A0A8H5CUW2</accession>
<dbReference type="InterPro" id="IPR029063">
    <property type="entry name" value="SAM-dependent_MTases_sf"/>
</dbReference>
<organism evidence="2 3">
    <name type="scientific">Tetrapyrgos nigripes</name>
    <dbReference type="NCBI Taxonomy" id="182062"/>
    <lineage>
        <taxon>Eukaryota</taxon>
        <taxon>Fungi</taxon>
        <taxon>Dikarya</taxon>
        <taxon>Basidiomycota</taxon>
        <taxon>Agaricomycotina</taxon>
        <taxon>Agaricomycetes</taxon>
        <taxon>Agaricomycetidae</taxon>
        <taxon>Agaricales</taxon>
        <taxon>Marasmiineae</taxon>
        <taxon>Marasmiaceae</taxon>
        <taxon>Tetrapyrgos</taxon>
    </lineage>
</organism>
<gene>
    <name evidence="2" type="ORF">D9758_014516</name>
</gene>
<dbReference type="OrthoDB" id="417125at2759"/>
<sequence length="294" mass="33586">MNARLPLKTKELKELHRLRSFKHGNPGLAAHVAHQQRQADSQDPEIQRAWFHAMKEVFEEINKYIWRVPFSTSFEFLDVGCCPGGFSSYLLSHYPLSQGTGISLPVGKGGHELLLEEDLRSRFNLIWADITLFDLRNENRFIPHGWNQSIFTPFPFPPDHNGFGLVILDGHPLRTQASATGGSQDVHALGDRLLISSLIFGMFSIRNGGTIIMKLSMPDRKITAQMMYLFDILAEDIRTWKPVNIHAIQSTFYVIARNFGGGIFSDRYPWIMMKLRNLWEIDGWRRGGCEVKEG</sequence>
<dbReference type="GO" id="GO:0008168">
    <property type="term" value="F:methyltransferase activity"/>
    <property type="evidence" value="ECO:0007669"/>
    <property type="project" value="InterPro"/>
</dbReference>
<evidence type="ECO:0000313" key="3">
    <source>
        <dbReference type="Proteomes" id="UP000559256"/>
    </source>
</evidence>
<dbReference type="Pfam" id="PF01728">
    <property type="entry name" value="FtsJ"/>
    <property type="match status" value="1"/>
</dbReference>
<dbReference type="InterPro" id="IPR002877">
    <property type="entry name" value="RNA_MeTrfase_FtsJ_dom"/>
</dbReference>
<keyword evidence="3" id="KW-1185">Reference proteome</keyword>
<protein>
    <recommendedName>
        <fullName evidence="1">Ribosomal RNA methyltransferase FtsJ domain-containing protein</fullName>
    </recommendedName>
</protein>
<dbReference type="GO" id="GO:0032259">
    <property type="term" value="P:methylation"/>
    <property type="evidence" value="ECO:0007669"/>
    <property type="project" value="InterPro"/>
</dbReference>
<proteinExistence type="predicted"/>
<dbReference type="Gene3D" id="3.40.50.12760">
    <property type="match status" value="1"/>
</dbReference>
<evidence type="ECO:0000313" key="2">
    <source>
        <dbReference type="EMBL" id="KAF5347521.1"/>
    </source>
</evidence>
<dbReference type="EMBL" id="JAACJM010000092">
    <property type="protein sequence ID" value="KAF5347521.1"/>
    <property type="molecule type" value="Genomic_DNA"/>
</dbReference>
<dbReference type="SUPFAM" id="SSF53335">
    <property type="entry name" value="S-adenosyl-L-methionine-dependent methyltransferases"/>
    <property type="match status" value="1"/>
</dbReference>
<comment type="caution">
    <text evidence="2">The sequence shown here is derived from an EMBL/GenBank/DDBJ whole genome shotgun (WGS) entry which is preliminary data.</text>
</comment>